<evidence type="ECO:0000313" key="3">
    <source>
        <dbReference type="Proteomes" id="UP000184356"/>
    </source>
</evidence>
<feature type="compositionally biased region" description="Polar residues" evidence="1">
    <location>
        <begin position="61"/>
        <end position="73"/>
    </location>
</feature>
<keyword evidence="3" id="KW-1185">Reference proteome</keyword>
<proteinExistence type="predicted"/>
<dbReference type="EMBL" id="KV878584">
    <property type="protein sequence ID" value="OJJ61186.1"/>
    <property type="molecule type" value="Genomic_DNA"/>
</dbReference>
<feature type="region of interest" description="Disordered" evidence="1">
    <location>
        <begin position="61"/>
        <end position="109"/>
    </location>
</feature>
<dbReference type="GeneID" id="63760749"/>
<dbReference type="VEuPathDB" id="FungiDB:ASPSYDRAFT_29684"/>
<dbReference type="AlphaFoldDB" id="A0A1L9TP30"/>
<feature type="compositionally biased region" description="Basic and acidic residues" evidence="1">
    <location>
        <begin position="76"/>
        <end position="103"/>
    </location>
</feature>
<reference evidence="3" key="1">
    <citation type="journal article" date="2017" name="Genome Biol.">
        <title>Comparative genomics reveals high biological diversity and specific adaptations in the industrially and medically important fungal genus Aspergillus.</title>
        <authorList>
            <person name="de Vries R.P."/>
            <person name="Riley R."/>
            <person name="Wiebenga A."/>
            <person name="Aguilar-Osorio G."/>
            <person name="Amillis S."/>
            <person name="Uchima C.A."/>
            <person name="Anderluh G."/>
            <person name="Asadollahi M."/>
            <person name="Askin M."/>
            <person name="Barry K."/>
            <person name="Battaglia E."/>
            <person name="Bayram O."/>
            <person name="Benocci T."/>
            <person name="Braus-Stromeyer S.A."/>
            <person name="Caldana C."/>
            <person name="Canovas D."/>
            <person name="Cerqueira G.C."/>
            <person name="Chen F."/>
            <person name="Chen W."/>
            <person name="Choi C."/>
            <person name="Clum A."/>
            <person name="Dos Santos R.A."/>
            <person name="Damasio A.R."/>
            <person name="Diallinas G."/>
            <person name="Emri T."/>
            <person name="Fekete E."/>
            <person name="Flipphi M."/>
            <person name="Freyberg S."/>
            <person name="Gallo A."/>
            <person name="Gournas C."/>
            <person name="Habgood R."/>
            <person name="Hainaut M."/>
            <person name="Harispe M.L."/>
            <person name="Henrissat B."/>
            <person name="Hilden K.S."/>
            <person name="Hope R."/>
            <person name="Hossain A."/>
            <person name="Karabika E."/>
            <person name="Karaffa L."/>
            <person name="Karanyi Z."/>
            <person name="Krasevec N."/>
            <person name="Kuo A."/>
            <person name="Kusch H."/>
            <person name="LaButti K."/>
            <person name="Lagendijk E.L."/>
            <person name="Lapidus A."/>
            <person name="Levasseur A."/>
            <person name="Lindquist E."/>
            <person name="Lipzen A."/>
            <person name="Logrieco A.F."/>
            <person name="MacCabe A."/>
            <person name="Maekelae M.R."/>
            <person name="Malavazi I."/>
            <person name="Melin P."/>
            <person name="Meyer V."/>
            <person name="Mielnichuk N."/>
            <person name="Miskei M."/>
            <person name="Molnar A.P."/>
            <person name="Mule G."/>
            <person name="Ngan C.Y."/>
            <person name="Orejas M."/>
            <person name="Orosz E."/>
            <person name="Ouedraogo J.P."/>
            <person name="Overkamp K.M."/>
            <person name="Park H.-S."/>
            <person name="Perrone G."/>
            <person name="Piumi F."/>
            <person name="Punt P.J."/>
            <person name="Ram A.F."/>
            <person name="Ramon A."/>
            <person name="Rauscher S."/>
            <person name="Record E."/>
            <person name="Riano-Pachon D.M."/>
            <person name="Robert V."/>
            <person name="Roehrig J."/>
            <person name="Ruller R."/>
            <person name="Salamov A."/>
            <person name="Salih N.S."/>
            <person name="Samson R.A."/>
            <person name="Sandor E."/>
            <person name="Sanguinetti M."/>
            <person name="Schuetze T."/>
            <person name="Sepcic K."/>
            <person name="Shelest E."/>
            <person name="Sherlock G."/>
            <person name="Sophianopoulou V."/>
            <person name="Squina F.M."/>
            <person name="Sun H."/>
            <person name="Susca A."/>
            <person name="Todd R.B."/>
            <person name="Tsang A."/>
            <person name="Unkles S.E."/>
            <person name="van de Wiele N."/>
            <person name="van Rossen-Uffink D."/>
            <person name="Oliveira J.V."/>
            <person name="Vesth T.C."/>
            <person name="Visser J."/>
            <person name="Yu J.-H."/>
            <person name="Zhou M."/>
            <person name="Andersen M.R."/>
            <person name="Archer D.B."/>
            <person name="Baker S.E."/>
            <person name="Benoit I."/>
            <person name="Brakhage A.A."/>
            <person name="Braus G.H."/>
            <person name="Fischer R."/>
            <person name="Frisvad J.C."/>
            <person name="Goldman G.H."/>
            <person name="Houbraken J."/>
            <person name="Oakley B."/>
            <person name="Pocsi I."/>
            <person name="Scazzocchio C."/>
            <person name="Seiboth B."/>
            <person name="vanKuyk P.A."/>
            <person name="Wortman J."/>
            <person name="Dyer P.S."/>
            <person name="Grigoriev I.V."/>
        </authorList>
    </citation>
    <scope>NUCLEOTIDE SEQUENCE [LARGE SCALE GENOMIC DNA]</scope>
    <source>
        <strain evidence="3">CBS 593.65</strain>
    </source>
</reference>
<protein>
    <submittedName>
        <fullName evidence="2">Uncharacterized protein</fullName>
    </submittedName>
</protein>
<gene>
    <name evidence="2" type="ORF">ASPSYDRAFT_29684</name>
</gene>
<dbReference type="OrthoDB" id="10622167at2759"/>
<evidence type="ECO:0000313" key="2">
    <source>
        <dbReference type="EMBL" id="OJJ61186.1"/>
    </source>
</evidence>
<name>A0A1L9TP30_9EURO</name>
<sequence>MPKTLITGGYSGFQALAVTPVRYMSIRTHDRPGQVRLAFSQQHSSLTSIIAHHDVRLVETRLTSSSFPPSSLAQPDPRRGARDEDETRRASEDEVRDIHDDMNRKRRRHIRHLPESQPPASFYLDEMVEAGQYRARNQVRSTTASAKATTPDPEFCVSGEELGLRVQHHQYATNDKMQAPRKYRLNGVHFRKQLYLFQKNLNPPKERPTLAQARKVLRRSKSKVSNPRDRGTAHVHQRIIRRVSLAGRQAAKGQEED</sequence>
<accession>A0A1L9TP30</accession>
<evidence type="ECO:0000256" key="1">
    <source>
        <dbReference type="SAM" id="MobiDB-lite"/>
    </source>
</evidence>
<organism evidence="2 3">
    <name type="scientific">Aspergillus sydowii CBS 593.65</name>
    <dbReference type="NCBI Taxonomy" id="1036612"/>
    <lineage>
        <taxon>Eukaryota</taxon>
        <taxon>Fungi</taxon>
        <taxon>Dikarya</taxon>
        <taxon>Ascomycota</taxon>
        <taxon>Pezizomycotina</taxon>
        <taxon>Eurotiomycetes</taxon>
        <taxon>Eurotiomycetidae</taxon>
        <taxon>Eurotiales</taxon>
        <taxon>Aspergillaceae</taxon>
        <taxon>Aspergillus</taxon>
        <taxon>Aspergillus subgen. Nidulantes</taxon>
    </lineage>
</organism>
<dbReference type="Proteomes" id="UP000184356">
    <property type="component" value="Unassembled WGS sequence"/>
</dbReference>
<dbReference type="RefSeq" id="XP_040704992.1">
    <property type="nucleotide sequence ID" value="XM_040844676.1"/>
</dbReference>